<evidence type="ECO:0000256" key="8">
    <source>
        <dbReference type="ARBA" id="ARBA00022848"/>
    </source>
</evidence>
<dbReference type="PRINTS" id="PR00385">
    <property type="entry name" value="P450"/>
</dbReference>
<keyword evidence="7" id="KW-0256">Endoplasmic reticulum</keyword>
<comment type="subcellular location">
    <subcellularLocation>
        <location evidence="3">Endoplasmic reticulum membrane</location>
        <topology evidence="3">Peripheral membrane protein</topology>
    </subcellularLocation>
    <subcellularLocation>
        <location evidence="2">Microsome membrane</location>
        <topology evidence="2">Peripheral membrane protein</topology>
    </subcellularLocation>
</comment>
<keyword evidence="9 14" id="KW-0560">Oxidoreductase</keyword>
<evidence type="ECO:0000313" key="15">
    <source>
        <dbReference type="EMBL" id="AAA69817.1"/>
    </source>
</evidence>
<evidence type="ECO:0000256" key="12">
    <source>
        <dbReference type="ARBA" id="ARBA00023136"/>
    </source>
</evidence>
<keyword evidence="10 13" id="KW-0408">Iron</keyword>
<evidence type="ECO:0000256" key="1">
    <source>
        <dbReference type="ARBA" id="ARBA00001971"/>
    </source>
</evidence>
<dbReference type="KEGG" id="mde:101890889"/>
<evidence type="ECO:0000256" key="6">
    <source>
        <dbReference type="ARBA" id="ARBA00022723"/>
    </source>
</evidence>
<proteinExistence type="inferred from homology"/>
<evidence type="ECO:0000256" key="5">
    <source>
        <dbReference type="ARBA" id="ARBA00022617"/>
    </source>
</evidence>
<keyword evidence="11 14" id="KW-0503">Monooxygenase</keyword>
<dbReference type="PRINTS" id="PR00463">
    <property type="entry name" value="EP450I"/>
</dbReference>
<dbReference type="VEuPathDB" id="VectorBase:MDOMA2_005631"/>
<dbReference type="InterPro" id="IPR036396">
    <property type="entry name" value="Cyt_P450_sf"/>
</dbReference>
<protein>
    <submittedName>
        <fullName evidence="15 18">Cytochrome P450</fullName>
    </submittedName>
</protein>
<dbReference type="SMR" id="Q27692"/>
<dbReference type="InterPro" id="IPR050476">
    <property type="entry name" value="Insect_CytP450_Detox"/>
</dbReference>
<feature type="binding site" description="axial binding residue" evidence="13">
    <location>
        <position position="450"/>
    </location>
    <ligand>
        <name>heme</name>
        <dbReference type="ChEBI" id="CHEBI:30413"/>
    </ligand>
    <ligandPart>
        <name>Fe</name>
        <dbReference type="ChEBI" id="CHEBI:18248"/>
    </ligandPart>
</feature>
<keyword evidence="17" id="KW-1185">Reference proteome</keyword>
<dbReference type="InterPro" id="IPR001128">
    <property type="entry name" value="Cyt_P450"/>
</dbReference>
<evidence type="ECO:0000256" key="3">
    <source>
        <dbReference type="ARBA" id="ARBA00004406"/>
    </source>
</evidence>
<evidence type="ECO:0000256" key="2">
    <source>
        <dbReference type="ARBA" id="ARBA00004174"/>
    </source>
</evidence>
<organism evidence="15">
    <name type="scientific">Musca domestica</name>
    <name type="common">House fly</name>
    <dbReference type="NCBI Taxonomy" id="7370"/>
    <lineage>
        <taxon>Eukaryota</taxon>
        <taxon>Metazoa</taxon>
        <taxon>Ecdysozoa</taxon>
        <taxon>Arthropoda</taxon>
        <taxon>Hexapoda</taxon>
        <taxon>Insecta</taxon>
        <taxon>Pterygota</taxon>
        <taxon>Neoptera</taxon>
        <taxon>Endopterygota</taxon>
        <taxon>Diptera</taxon>
        <taxon>Brachycera</taxon>
        <taxon>Muscomorpha</taxon>
        <taxon>Muscoidea</taxon>
        <taxon>Muscidae</taxon>
        <taxon>Musca</taxon>
    </lineage>
</organism>
<evidence type="ECO:0000256" key="7">
    <source>
        <dbReference type="ARBA" id="ARBA00022824"/>
    </source>
</evidence>
<evidence type="ECO:0000256" key="11">
    <source>
        <dbReference type="ARBA" id="ARBA00023033"/>
    </source>
</evidence>
<dbReference type="RefSeq" id="XP_005184395.4">
    <property type="nucleotide sequence ID" value="XM_005184338.4"/>
</dbReference>
<comment type="similarity">
    <text evidence="4 14">Belongs to the cytochrome P450 family.</text>
</comment>
<dbReference type="InterPro" id="IPR017972">
    <property type="entry name" value="Cyt_P450_CS"/>
</dbReference>
<accession>Q27692</accession>
<evidence type="ECO:0000313" key="17">
    <source>
        <dbReference type="Proteomes" id="UP001652621"/>
    </source>
</evidence>
<dbReference type="CDD" id="cd11056">
    <property type="entry name" value="CYP6-like"/>
    <property type="match status" value="1"/>
</dbReference>
<reference evidence="16" key="2">
    <citation type="submission" date="2020-05" db="UniProtKB">
        <authorList>
            <consortium name="EnsemblMetazoa"/>
        </authorList>
    </citation>
    <scope>IDENTIFICATION</scope>
    <source>
        <strain evidence="16">Aabys</strain>
    </source>
</reference>
<dbReference type="Pfam" id="PF00067">
    <property type="entry name" value="p450"/>
    <property type="match status" value="1"/>
</dbReference>
<evidence type="ECO:0000256" key="9">
    <source>
        <dbReference type="ARBA" id="ARBA00023002"/>
    </source>
</evidence>
<dbReference type="GO" id="GO:0004497">
    <property type="term" value="F:monooxygenase activity"/>
    <property type="evidence" value="ECO:0007669"/>
    <property type="project" value="UniProtKB-KW"/>
</dbReference>
<accession>A0A9J7CU62</accession>
<dbReference type="PANTHER" id="PTHR24292:SF100">
    <property type="entry name" value="CYTOCHROME P450 6A16, ISOFORM B-RELATED"/>
    <property type="match status" value="1"/>
</dbReference>
<dbReference type="eggNOG" id="KOG0158">
    <property type="taxonomic scope" value="Eukaryota"/>
</dbReference>
<dbReference type="InterPro" id="IPR002401">
    <property type="entry name" value="Cyt_P450_E_grp-I"/>
</dbReference>
<gene>
    <name evidence="15" type="primary">CYP6A4</name>
    <name evidence="18" type="synonym">LOC101890889</name>
</gene>
<dbReference type="GO" id="GO:0005506">
    <property type="term" value="F:iron ion binding"/>
    <property type="evidence" value="ECO:0007669"/>
    <property type="project" value="InterPro"/>
</dbReference>
<dbReference type="PROSITE" id="PS00086">
    <property type="entry name" value="CYTOCHROME_P450"/>
    <property type="match status" value="1"/>
</dbReference>
<dbReference type="GO" id="GO:0020037">
    <property type="term" value="F:heme binding"/>
    <property type="evidence" value="ECO:0007669"/>
    <property type="project" value="InterPro"/>
</dbReference>
<dbReference type="Gene3D" id="1.10.630.10">
    <property type="entry name" value="Cytochrome P450"/>
    <property type="match status" value="1"/>
</dbReference>
<dbReference type="GeneID" id="101890889"/>
<reference evidence="15" key="1">
    <citation type="journal article" date="1995" name="DNA Cell Biol.">
        <title>A cluster of cytochrome P450 genes of the CYP6 family in the house fly.</title>
        <authorList>
            <person name="Cohen M.B."/>
            <person name="Feyereisen R."/>
        </authorList>
    </citation>
    <scope>NUCLEOTIDE SEQUENCE</scope>
    <source>
        <strain evidence="15">sbo</strain>
    </source>
</reference>
<dbReference type="SUPFAM" id="SSF48264">
    <property type="entry name" value="Cytochrome P450"/>
    <property type="match status" value="1"/>
</dbReference>
<dbReference type="PANTHER" id="PTHR24292">
    <property type="entry name" value="CYTOCHROME P450"/>
    <property type="match status" value="1"/>
</dbReference>
<evidence type="ECO:0000256" key="14">
    <source>
        <dbReference type="RuleBase" id="RU000461"/>
    </source>
</evidence>
<keyword evidence="5 13" id="KW-0349">Heme</keyword>
<dbReference type="VEuPathDB" id="VectorBase:MDOA014819"/>
<evidence type="ECO:0000313" key="18">
    <source>
        <dbReference type="RefSeq" id="XP_005184395.4"/>
    </source>
</evidence>
<evidence type="ECO:0000256" key="13">
    <source>
        <dbReference type="PIRSR" id="PIRSR602401-1"/>
    </source>
</evidence>
<dbReference type="Proteomes" id="UP001652621">
    <property type="component" value="Unplaced"/>
</dbReference>
<dbReference type="GO" id="GO:0005789">
    <property type="term" value="C:endoplasmic reticulum membrane"/>
    <property type="evidence" value="ECO:0007669"/>
    <property type="project" value="UniProtKB-SubCell"/>
</dbReference>
<dbReference type="FunFam" id="1.10.630.10:FF:000042">
    <property type="entry name" value="Cytochrome P450"/>
    <property type="match status" value="1"/>
</dbReference>
<reference evidence="18" key="3">
    <citation type="submission" date="2025-05" db="UniProtKB">
        <authorList>
            <consortium name="RefSeq"/>
        </authorList>
    </citation>
    <scope>IDENTIFICATION</scope>
    <source>
        <strain evidence="18">Aabys</strain>
        <tissue evidence="18">Whole body</tissue>
    </source>
</reference>
<keyword evidence="6 13" id="KW-0479">Metal-binding</keyword>
<sequence>MFALLLLFCICLLVGYLLNLYTYWERQGVPHETPIPLLGNFKGIGSKYHVRDINQRLYRRFKGKAPFAGVYMFVRRAALVIDLNLIKNIMVKDFANFHDRGGLSNVEDDPLTGHLVSLEGEQWRAMRTKLTPVFTSARMKYMFPTVVKVGENFARTVGEMLEEGSGTQILEIRDLCARFTTDVIGNCAFGIECNSLKDPNSEFRLKGKEIFSRPRNGPLLHLFAITNDKLASKFHMKILPDDITEFFMSLVRQTVEYRVKNEVKCNDFMDLLIEMRAKDEELARASKGIDLSHGLTLEQMGAQAFVFFFAGFETSSITMTFALYELARHQEVQDRLRKEILESLRENKGELTYEAINNMEYLDRVVAETLRFYPPLATVVRVTKNDYQIPNTRYVIKKDIMTIIPIHAIHHDPQYYAEPERFNPDRFTPEECLKRHPSAYLPFGDGPRNCIGLRFGKMQVKVGLVSLLSHYRFEFCPLTEQPLQFNNHHMMVAPKNGVYLKVTPV</sequence>
<evidence type="ECO:0000313" key="16">
    <source>
        <dbReference type="EnsemblMetazoa" id="MDOA014819-PA"/>
    </source>
</evidence>
<evidence type="ECO:0000256" key="4">
    <source>
        <dbReference type="ARBA" id="ARBA00010617"/>
    </source>
</evidence>
<dbReference type="GO" id="GO:0016705">
    <property type="term" value="F:oxidoreductase activity, acting on paired donors, with incorporation or reduction of molecular oxygen"/>
    <property type="evidence" value="ECO:0007669"/>
    <property type="project" value="InterPro"/>
</dbReference>
<dbReference type="EMBL" id="U09232">
    <property type="protein sequence ID" value="AAA69817.1"/>
    <property type="molecule type" value="Genomic_DNA"/>
</dbReference>
<keyword evidence="12" id="KW-0472">Membrane</keyword>
<keyword evidence="8" id="KW-0492">Microsome</keyword>
<evidence type="ECO:0000256" key="10">
    <source>
        <dbReference type="ARBA" id="ARBA00023004"/>
    </source>
</evidence>
<dbReference type="AlphaFoldDB" id="Q27692"/>
<comment type="cofactor">
    <cofactor evidence="1 13">
        <name>heme</name>
        <dbReference type="ChEBI" id="CHEBI:30413"/>
    </cofactor>
</comment>
<name>Q27692_MUSDO</name>
<dbReference type="EnsemblMetazoa" id="MDOA014819-RA">
    <property type="protein sequence ID" value="MDOA014819-PA"/>
    <property type="gene ID" value="MDOA014819"/>
</dbReference>
<dbReference type="OrthoDB" id="2789670at2759"/>